<accession>A0AAV5NL99</accession>
<reference evidence="2" key="1">
    <citation type="journal article" date="2019" name="Int. J. Syst. Evol. Microbiol.">
        <title>The Global Catalogue of Microorganisms (GCM) 10K type strain sequencing project: providing services to taxonomists for standard genome sequencing and annotation.</title>
        <authorList>
            <consortium name="The Broad Institute Genomics Platform"/>
            <consortium name="The Broad Institute Genome Sequencing Center for Infectious Disease"/>
            <person name="Wu L."/>
            <person name="Ma J."/>
        </authorList>
    </citation>
    <scope>NUCLEOTIDE SEQUENCE [LARGE SCALE GENOMIC DNA]</scope>
    <source>
        <strain evidence="2">NBRC 15640</strain>
    </source>
</reference>
<organism evidence="1 2">
    <name type="scientific">Vibrio penaeicida</name>
    <dbReference type="NCBI Taxonomy" id="104609"/>
    <lineage>
        <taxon>Bacteria</taxon>
        <taxon>Pseudomonadati</taxon>
        <taxon>Pseudomonadota</taxon>
        <taxon>Gammaproteobacteria</taxon>
        <taxon>Vibrionales</taxon>
        <taxon>Vibrionaceae</taxon>
        <taxon>Vibrio</taxon>
    </lineage>
</organism>
<comment type="caution">
    <text evidence="1">The sequence shown here is derived from an EMBL/GenBank/DDBJ whole genome shotgun (WGS) entry which is preliminary data.</text>
</comment>
<name>A0AAV5NL99_9VIBR</name>
<protein>
    <submittedName>
        <fullName evidence="1">Uncharacterized protein</fullName>
    </submittedName>
</protein>
<keyword evidence="2" id="KW-1185">Reference proteome</keyword>
<dbReference type="AlphaFoldDB" id="A0AAV5NL99"/>
<dbReference type="RefSeq" id="WP_126609560.1">
    <property type="nucleotide sequence ID" value="NZ_AP025146.1"/>
</dbReference>
<evidence type="ECO:0000313" key="1">
    <source>
        <dbReference type="EMBL" id="GLQ71149.1"/>
    </source>
</evidence>
<gene>
    <name evidence="1" type="ORF">GCM10007932_05090</name>
</gene>
<proteinExistence type="predicted"/>
<dbReference type="Proteomes" id="UP001156690">
    <property type="component" value="Unassembled WGS sequence"/>
</dbReference>
<evidence type="ECO:0000313" key="2">
    <source>
        <dbReference type="Proteomes" id="UP001156690"/>
    </source>
</evidence>
<dbReference type="EMBL" id="BSNX01000003">
    <property type="protein sequence ID" value="GLQ71149.1"/>
    <property type="molecule type" value="Genomic_DNA"/>
</dbReference>
<sequence length="216" mass="24889">MQRKRTIQIQAKSLKGIVSELHSLSKDSILHRLVFPDGNTRRFVLESKRVMIFEGRNKTQTTPMTVKPVAVVIQKRPTDTEVKVKKETERVKLLNKYQGLASKAQFSNRFIEKCINHESNGTVYSNKLCSNVFIVGKVITVSRLVRHMDELAVKKLKTCLVEHINFVHSFDLFGTNACIELSRNNDCFSGVLTLRKRKLNNEQYQLINEECFIGYK</sequence>